<organism evidence="2 3">
    <name type="scientific">bacterium (Candidatus Blackallbacteria) CG17_big_fil_post_rev_8_21_14_2_50_48_46</name>
    <dbReference type="NCBI Taxonomy" id="2014261"/>
    <lineage>
        <taxon>Bacteria</taxon>
        <taxon>Candidatus Blackallbacteria</taxon>
    </lineage>
</organism>
<evidence type="ECO:0000313" key="3">
    <source>
        <dbReference type="Proteomes" id="UP000231019"/>
    </source>
</evidence>
<dbReference type="Proteomes" id="UP000231019">
    <property type="component" value="Unassembled WGS sequence"/>
</dbReference>
<dbReference type="SMART" id="SM00852">
    <property type="entry name" value="MoCF_biosynth"/>
    <property type="match status" value="1"/>
</dbReference>
<dbReference type="PANTHER" id="PTHR13939:SF0">
    <property type="entry name" value="NMN AMIDOHYDROLASE-LIKE PROTEIN YFAY"/>
    <property type="match status" value="1"/>
</dbReference>
<dbReference type="NCBIfam" id="TIGR00177">
    <property type="entry name" value="molyb_syn"/>
    <property type="match status" value="1"/>
</dbReference>
<feature type="domain" description="MoaB/Mog" evidence="1">
    <location>
        <begin position="7"/>
        <end position="173"/>
    </location>
</feature>
<reference evidence="2 3" key="1">
    <citation type="submission" date="2017-09" db="EMBL/GenBank/DDBJ databases">
        <title>Depth-based differentiation of microbial function through sediment-hosted aquifers and enrichment of novel symbionts in the deep terrestrial subsurface.</title>
        <authorList>
            <person name="Probst A.J."/>
            <person name="Ladd B."/>
            <person name="Jarett J.K."/>
            <person name="Geller-Mcgrath D.E."/>
            <person name="Sieber C.M."/>
            <person name="Emerson J.B."/>
            <person name="Anantharaman K."/>
            <person name="Thomas B.C."/>
            <person name="Malmstrom R."/>
            <person name="Stieglmeier M."/>
            <person name="Klingl A."/>
            <person name="Woyke T."/>
            <person name="Ryan C.M."/>
            <person name="Banfield J.F."/>
        </authorList>
    </citation>
    <scope>NUCLEOTIDE SEQUENCE [LARGE SCALE GENOMIC DNA]</scope>
    <source>
        <strain evidence="2">CG17_big_fil_post_rev_8_21_14_2_50_48_46</strain>
    </source>
</reference>
<gene>
    <name evidence="2" type="ORF">COW36_24115</name>
</gene>
<dbReference type="InterPro" id="IPR036425">
    <property type="entry name" value="MoaB/Mog-like_dom_sf"/>
</dbReference>
<dbReference type="CDD" id="cd00885">
    <property type="entry name" value="cinA"/>
    <property type="match status" value="1"/>
</dbReference>
<accession>A0A2M7FYB2</accession>
<dbReference type="PANTHER" id="PTHR13939">
    <property type="entry name" value="NICOTINAMIDE-NUCLEOTIDE AMIDOHYDROLASE PNCC"/>
    <property type="match status" value="1"/>
</dbReference>
<dbReference type="InterPro" id="IPR050101">
    <property type="entry name" value="CinA"/>
</dbReference>
<protein>
    <recommendedName>
        <fullName evidence="1">MoaB/Mog domain-containing protein</fullName>
    </recommendedName>
</protein>
<dbReference type="InterPro" id="IPR001453">
    <property type="entry name" value="MoaB/Mog_dom"/>
</dbReference>
<proteinExistence type="predicted"/>
<dbReference type="SUPFAM" id="SSF53218">
    <property type="entry name" value="Molybdenum cofactor biosynthesis proteins"/>
    <property type="match status" value="1"/>
</dbReference>
<dbReference type="EMBL" id="PFFQ01000066">
    <property type="protein sequence ID" value="PIW13756.1"/>
    <property type="molecule type" value="Genomic_DNA"/>
</dbReference>
<sequence>MRIEKICILAIGTELSEGQIINSNAAWLSKALIESGAKECWHLTLADDREQILTGLKIASQHADMLILTGGLGPTSDDFTREVLSTWLDKPLIFDPDSWTHLENRAQLLKFQLSPSQKQQCYFPEGATIIVNPAGTAHAFLCHRQNQPIFVLPGPPSEIQKIWETDLAQRLHQYLPGKAEQKLYRWQCMGLPEADLGDKTEEALKGSLFRIGYRAHSPYVEVKVWVPAEKEAQPWLEKLETALSPWVIVRNEEDLGSHLVQACQKFKRVRLLESGSQGRFQQRLAPYLTPSAFQTPFQIETLYGAPLDQNEIFKLLEKERSDELLFLSFCQASASSWLIVLQQGQVLQQEFLSSPYPEEQVSRNLAVLIEKTLLRWSEWLSHKLEK</sequence>
<comment type="caution">
    <text evidence="2">The sequence shown here is derived from an EMBL/GenBank/DDBJ whole genome shotgun (WGS) entry which is preliminary data.</text>
</comment>
<evidence type="ECO:0000313" key="2">
    <source>
        <dbReference type="EMBL" id="PIW13756.1"/>
    </source>
</evidence>
<dbReference type="Pfam" id="PF00994">
    <property type="entry name" value="MoCF_biosynth"/>
    <property type="match status" value="1"/>
</dbReference>
<evidence type="ECO:0000259" key="1">
    <source>
        <dbReference type="SMART" id="SM00852"/>
    </source>
</evidence>
<dbReference type="AlphaFoldDB" id="A0A2M7FYB2"/>
<dbReference type="Gene3D" id="3.40.980.10">
    <property type="entry name" value="MoaB/Mog-like domain"/>
    <property type="match status" value="1"/>
</dbReference>
<name>A0A2M7FYB2_9BACT</name>